<dbReference type="Pfam" id="PF13646">
    <property type="entry name" value="HEAT_2"/>
    <property type="match status" value="1"/>
</dbReference>
<dbReference type="InterPro" id="IPR016024">
    <property type="entry name" value="ARM-type_fold"/>
</dbReference>
<protein>
    <submittedName>
        <fullName evidence="1">HEAT repeat domain-containing protein</fullName>
    </submittedName>
</protein>
<organism evidence="1 2">
    <name type="scientific">Pendulispora brunnea</name>
    <dbReference type="NCBI Taxonomy" id="2905690"/>
    <lineage>
        <taxon>Bacteria</taxon>
        <taxon>Pseudomonadati</taxon>
        <taxon>Myxococcota</taxon>
        <taxon>Myxococcia</taxon>
        <taxon>Myxococcales</taxon>
        <taxon>Sorangiineae</taxon>
        <taxon>Pendulisporaceae</taxon>
        <taxon>Pendulispora</taxon>
    </lineage>
</organism>
<sequence length="274" mass="28302">MGLTSLLLLTANVHVSPAQDLAAARREITKADDFRVRLGAALVIGRTKPPDGRQLLEKALSDPHPAVRAAAAAALGSYGDAAAIPALEQHLETEGAASVRTQLEGSLATLRGGGGGGKAAKGSAKYVLQLGSMRNASGVGGSRGDQLGQVLRSAARERAASVPGAFLAPDPQTAARRASEQHVPVLVIDGTLVRMTQQTQANGTVGFSAQVDFSVRKVPEHSLRASLTGNAMSIGTARSLVNEQRVFALQDQAVDGAVESAMRNADRGFSQALQ</sequence>
<accession>A0ABZ2KG03</accession>
<evidence type="ECO:0000313" key="2">
    <source>
        <dbReference type="Proteomes" id="UP001379533"/>
    </source>
</evidence>
<gene>
    <name evidence="1" type="ORF">LZC95_12345</name>
</gene>
<dbReference type="Gene3D" id="1.25.10.10">
    <property type="entry name" value="Leucine-rich Repeat Variant"/>
    <property type="match status" value="1"/>
</dbReference>
<dbReference type="SUPFAM" id="SSF48371">
    <property type="entry name" value="ARM repeat"/>
    <property type="match status" value="1"/>
</dbReference>
<dbReference type="SMART" id="SM00567">
    <property type="entry name" value="EZ_HEAT"/>
    <property type="match status" value="2"/>
</dbReference>
<dbReference type="RefSeq" id="WP_394848243.1">
    <property type="nucleotide sequence ID" value="NZ_CP089982.1"/>
</dbReference>
<keyword evidence="2" id="KW-1185">Reference proteome</keyword>
<dbReference type="EMBL" id="CP089982">
    <property type="protein sequence ID" value="WXA97621.1"/>
    <property type="molecule type" value="Genomic_DNA"/>
</dbReference>
<dbReference type="Proteomes" id="UP001379533">
    <property type="component" value="Chromosome"/>
</dbReference>
<reference evidence="1 2" key="1">
    <citation type="submission" date="2021-12" db="EMBL/GenBank/DDBJ databases">
        <title>Discovery of the Pendulisporaceae a myxobacterial family with distinct sporulation behavior and unique specialized metabolism.</title>
        <authorList>
            <person name="Garcia R."/>
            <person name="Popoff A."/>
            <person name="Bader C.D."/>
            <person name="Loehr J."/>
            <person name="Walesch S."/>
            <person name="Walt C."/>
            <person name="Boldt J."/>
            <person name="Bunk B."/>
            <person name="Haeckl F.J.F.P.J."/>
            <person name="Gunesch A.P."/>
            <person name="Birkelbach J."/>
            <person name="Nuebel U."/>
            <person name="Pietschmann T."/>
            <person name="Bach T."/>
            <person name="Mueller R."/>
        </authorList>
    </citation>
    <scope>NUCLEOTIDE SEQUENCE [LARGE SCALE GENOMIC DNA]</scope>
    <source>
        <strain evidence="1 2">MSr12523</strain>
    </source>
</reference>
<dbReference type="InterPro" id="IPR004155">
    <property type="entry name" value="PBS_lyase_HEAT"/>
</dbReference>
<evidence type="ECO:0000313" key="1">
    <source>
        <dbReference type="EMBL" id="WXA97621.1"/>
    </source>
</evidence>
<name>A0ABZ2KG03_9BACT</name>
<dbReference type="InterPro" id="IPR011989">
    <property type="entry name" value="ARM-like"/>
</dbReference>
<proteinExistence type="predicted"/>